<reference evidence="1 2" key="1">
    <citation type="journal article" date="2020" name="Phytopathology">
        <title>Genome Sequence Resources of Colletotrichum truncatum, C. plurivorum, C. musicola, and C. sojae: Four Species Pathogenic to Soybean (Glycine max).</title>
        <authorList>
            <person name="Rogerio F."/>
            <person name="Boufleur T.R."/>
            <person name="Ciampi-Guillardi M."/>
            <person name="Sukno S.A."/>
            <person name="Thon M.R."/>
            <person name="Massola Junior N.S."/>
            <person name="Baroncelli R."/>
        </authorList>
    </citation>
    <scope>NUCLEOTIDE SEQUENCE [LARGE SCALE GENOMIC DNA]</scope>
    <source>
        <strain evidence="1 2">CMES1059</strain>
    </source>
</reference>
<evidence type="ECO:0000313" key="2">
    <source>
        <dbReference type="Proteomes" id="UP000805649"/>
    </source>
</evidence>
<proteinExistence type="predicted"/>
<accession>A0ACC3ZGL8</accession>
<protein>
    <submittedName>
        <fullName evidence="1">F-box domain-containing protein</fullName>
    </submittedName>
</protein>
<evidence type="ECO:0000313" key="1">
    <source>
        <dbReference type="EMBL" id="KAL0943271.1"/>
    </source>
</evidence>
<sequence>MSQHTPPPTKPSLPTMVASTNSQTASPFNKVPLEVLLRISSHLTTPELGSLRLTCRSIEKSLFNTFMKEFFTKRQFMLTEFSLQALVDISKSRLSDCLDHVIIGLNYFDETFFPHDKPARQNAYADALADQRSFVASGQDVAMLTEAFQNLKSLKTVGIRDYNSRERAKRDGNGASWASYGATTIFKETGVDLLRSTAGFSPALQDYINKVMITLFTALGNAGARPKVFEMLRRQQRVPNDNAFNLFTKYLKPKVVPVLEGIETLILVANVGGGPMRATSVPGKPTERDAGRFDYLLRQFLGYLPNVKHIRINFFNPGPNSDQLLEWLASPVPKDPLTPPADTALLAPPPPAAFPHLEELNLGFCDMGPKRLVQIIRKFATTLKKLELYRVTLVNQTGNNQGGYNQQGDGQHKVNMWAKMLKSMREIPGLDLEHIKIGLPSQRCGPAYGRNLHVWFHEKDGPTDEKLTMQEYTGIDWKHYVEELAARVKVEELPAPRYTGDGGGDDDDEEDTDLDEEMMDEDEEEDEDGEDDE</sequence>
<name>A0ACC3ZGL8_COLTU</name>
<gene>
    <name evidence="1" type="ORF">CTRU02_201157</name>
</gene>
<dbReference type="EMBL" id="VUJX02000001">
    <property type="protein sequence ID" value="KAL0943271.1"/>
    <property type="molecule type" value="Genomic_DNA"/>
</dbReference>
<dbReference type="Proteomes" id="UP000805649">
    <property type="component" value="Unassembled WGS sequence"/>
</dbReference>
<keyword evidence="2" id="KW-1185">Reference proteome</keyword>
<comment type="caution">
    <text evidence="1">The sequence shown here is derived from an EMBL/GenBank/DDBJ whole genome shotgun (WGS) entry which is preliminary data.</text>
</comment>
<organism evidence="1 2">
    <name type="scientific">Colletotrichum truncatum</name>
    <name type="common">Anthracnose fungus</name>
    <name type="synonym">Colletotrichum capsici</name>
    <dbReference type="NCBI Taxonomy" id="5467"/>
    <lineage>
        <taxon>Eukaryota</taxon>
        <taxon>Fungi</taxon>
        <taxon>Dikarya</taxon>
        <taxon>Ascomycota</taxon>
        <taxon>Pezizomycotina</taxon>
        <taxon>Sordariomycetes</taxon>
        <taxon>Hypocreomycetidae</taxon>
        <taxon>Glomerellales</taxon>
        <taxon>Glomerellaceae</taxon>
        <taxon>Colletotrichum</taxon>
        <taxon>Colletotrichum truncatum species complex</taxon>
    </lineage>
</organism>